<protein>
    <submittedName>
        <fullName evidence="2">DUF262 domain-containing protein</fullName>
    </submittedName>
</protein>
<evidence type="ECO:0000313" key="2">
    <source>
        <dbReference type="EMBL" id="MDW2718495.1"/>
    </source>
</evidence>
<dbReference type="Proteomes" id="UP001287436">
    <property type="component" value="Unassembled WGS sequence"/>
</dbReference>
<gene>
    <name evidence="2" type="ORF">RYZ49_22115</name>
</gene>
<dbReference type="InterPro" id="IPR004919">
    <property type="entry name" value="GmrSD_N"/>
</dbReference>
<dbReference type="RefSeq" id="WP_227507323.1">
    <property type="nucleotide sequence ID" value="NZ_CABEJD010000010.1"/>
</dbReference>
<feature type="domain" description="GmrSD restriction endonucleases N-terminal" evidence="1">
    <location>
        <begin position="13"/>
        <end position="89"/>
    </location>
</feature>
<name>A0ABD5HM81_9ENTR</name>
<organism evidence="2 3">
    <name type="scientific">Klebsiella pasteurii</name>
    <dbReference type="NCBI Taxonomy" id="2587529"/>
    <lineage>
        <taxon>Bacteria</taxon>
        <taxon>Pseudomonadati</taxon>
        <taxon>Pseudomonadota</taxon>
        <taxon>Gammaproteobacteria</taxon>
        <taxon>Enterobacterales</taxon>
        <taxon>Enterobacteriaceae</taxon>
        <taxon>Klebsiella/Raoultella group</taxon>
        <taxon>Klebsiella</taxon>
    </lineage>
</organism>
<dbReference type="PANTHER" id="PTHR35149">
    <property type="entry name" value="SLL5132 PROTEIN"/>
    <property type="match status" value="1"/>
</dbReference>
<evidence type="ECO:0000259" key="1">
    <source>
        <dbReference type="Pfam" id="PF03235"/>
    </source>
</evidence>
<dbReference type="EMBL" id="JAWPBP010000022">
    <property type="protein sequence ID" value="MDW2718495.1"/>
    <property type="molecule type" value="Genomic_DNA"/>
</dbReference>
<comment type="caution">
    <text evidence="2">The sequence shown here is derived from an EMBL/GenBank/DDBJ whole genome shotgun (WGS) entry which is preliminary data.</text>
</comment>
<reference evidence="2 3" key="1">
    <citation type="submission" date="2023-10" db="EMBL/GenBank/DDBJ databases">
        <title>Fecal carriage and genetic characteristics of carbapenem-resistant Enterobacterales among healthy adults from four provinces of China.</title>
        <authorList>
            <person name="Li Y."/>
            <person name="Zhang R."/>
        </authorList>
    </citation>
    <scope>NUCLEOTIDE SEQUENCE [LARGE SCALE GENOMIC DNA]</scope>
    <source>
        <strain evidence="2 3">HN-157</strain>
    </source>
</reference>
<proteinExistence type="predicted"/>
<evidence type="ECO:0000313" key="3">
    <source>
        <dbReference type="Proteomes" id="UP001287436"/>
    </source>
</evidence>
<dbReference type="Pfam" id="PF03235">
    <property type="entry name" value="GmrSD_N"/>
    <property type="match status" value="1"/>
</dbReference>
<accession>A0ABD5HM81</accession>
<sequence>MGTVSYQVKKVGELLEQRLAIPSYQRPYKWQPKHVNQLIDDVLTYRNKQSYRLGTVVLHRDKLKPAYAYELDIVDGQQRLLNLALLCSLLDKSGEFSAPLLEQKFTSRVSINQVPGQRHRSAISRPELSADERNRLAHPCRSMADCDRPCFMPCPAVRAEMTPTNRLR</sequence>
<dbReference type="AlphaFoldDB" id="A0ABD5HM81"/>
<dbReference type="PANTHER" id="PTHR35149:SF2">
    <property type="entry name" value="DUF262 DOMAIN-CONTAINING PROTEIN"/>
    <property type="match status" value="1"/>
</dbReference>